<reference evidence="8" key="1">
    <citation type="submission" date="2011-12" db="EMBL/GenBank/DDBJ databases">
        <title>Complete sequence of Clostridium clariflavum DSM 19732.</title>
        <authorList>
            <consortium name="US DOE Joint Genome Institute"/>
            <person name="Lucas S."/>
            <person name="Han J."/>
            <person name="Lapidus A."/>
            <person name="Cheng J.-F."/>
            <person name="Goodwin L."/>
            <person name="Pitluck S."/>
            <person name="Peters L."/>
            <person name="Teshima H."/>
            <person name="Detter J.C."/>
            <person name="Han C."/>
            <person name="Tapia R."/>
            <person name="Land M."/>
            <person name="Hauser L."/>
            <person name="Kyrpides N."/>
            <person name="Ivanova N."/>
            <person name="Pagani I."/>
            <person name="Kitzmiller T."/>
            <person name="Lynd L."/>
            <person name="Izquierdo J."/>
            <person name="Woyke T."/>
        </authorList>
    </citation>
    <scope>NUCLEOTIDE SEQUENCE [LARGE SCALE GENOMIC DNA]</scope>
    <source>
        <strain evidence="8">DSM 19732 / NBRC 101661 / EBR45</strain>
    </source>
</reference>
<dbReference type="FunFam" id="3.30.70.250:FF:000001">
    <property type="entry name" value="Malonyl CoA-acyl carrier protein transacylase"/>
    <property type="match status" value="1"/>
</dbReference>
<evidence type="ECO:0000259" key="6">
    <source>
        <dbReference type="SMART" id="SM00827"/>
    </source>
</evidence>
<dbReference type="PANTHER" id="PTHR42681:SF1">
    <property type="entry name" value="MALONYL-COA-ACYL CARRIER PROTEIN TRANSACYLASE, MITOCHONDRIAL"/>
    <property type="match status" value="1"/>
</dbReference>
<sequence>MNKIALLFPGQGSQYVGMGKELCKKYTVANEVFEEANEVLGFDLKKLCFEGDLQELTKTENTQPAILTTSVAMFKVYMQEFGFEPRYLAGHSLGEYSALTCSGVISFSDAIKIVRNRGKFMQESAALGTGAMAAVSGIDKEIIEKECEEISSENNIVVISNYNSPDQIVISGHCDAVSKLSERFKDIGANVVPLNVSAPFHSPLMKAAAEKLREELLKYNYGSFKWPVVSNVEAIPYQGNEKIVENLTIHMTKAVKWQQSIEYLKSNGIDMFIELGPKTVLKGLMRKNAPGVAAFSYDKEEDIEKLRDLLLSKKSVSEVESSSKKKEFKHTVLTKCLAIAVCTRNRNWNNEEYQKGVVEPYRKIQQMQLELENQGKEPSYEQMLEALEMLKSVFITKKVPYEEQVERFNEVFDETNTRGLFPDFKF</sequence>
<dbReference type="InterPro" id="IPR014043">
    <property type="entry name" value="Acyl_transferase_dom"/>
</dbReference>
<reference evidence="7 8" key="2">
    <citation type="journal article" date="2012" name="Stand. Genomic Sci.">
        <title>Complete Genome Sequence of Clostridium clariflavum DSM 19732.</title>
        <authorList>
            <person name="Izquierdo J.A."/>
            <person name="Goodwin L."/>
            <person name="Davenport K.W."/>
            <person name="Teshima H."/>
            <person name="Bruce D."/>
            <person name="Detter C."/>
            <person name="Tapia R."/>
            <person name="Han S."/>
            <person name="Land M."/>
            <person name="Hauser L."/>
            <person name="Jeffries C.D."/>
            <person name="Han J."/>
            <person name="Pitluck S."/>
            <person name="Nolan M."/>
            <person name="Chen A."/>
            <person name="Huntemann M."/>
            <person name="Mavromatis K."/>
            <person name="Mikhailova N."/>
            <person name="Liolios K."/>
            <person name="Woyke T."/>
            <person name="Lynd L.R."/>
        </authorList>
    </citation>
    <scope>NUCLEOTIDE SEQUENCE [LARGE SCALE GENOMIC DNA]</scope>
    <source>
        <strain evidence="8">DSM 19732 / NBRC 101661 / EBR45</strain>
    </source>
</reference>
<dbReference type="Proteomes" id="UP000005435">
    <property type="component" value="Chromosome"/>
</dbReference>
<dbReference type="SMART" id="SM00827">
    <property type="entry name" value="PKS_AT"/>
    <property type="match status" value="1"/>
</dbReference>
<dbReference type="Pfam" id="PF00698">
    <property type="entry name" value="Acyl_transf_1"/>
    <property type="match status" value="1"/>
</dbReference>
<gene>
    <name evidence="7" type="ordered locus">Clocl_2664</name>
</gene>
<keyword evidence="8" id="KW-1185">Reference proteome</keyword>
<dbReference type="InterPro" id="IPR050858">
    <property type="entry name" value="Mal-CoA-ACP_Trans/PKS_FabD"/>
</dbReference>
<dbReference type="Gene3D" id="3.40.366.10">
    <property type="entry name" value="Malonyl-Coenzyme A Acyl Carrier Protein, domain 2"/>
    <property type="match status" value="1"/>
</dbReference>
<keyword evidence="3" id="KW-0808">Transferase</keyword>
<accession>G8M271</accession>
<comment type="catalytic activity">
    <reaction evidence="5">
        <text>holo-[ACP] + malonyl-CoA = malonyl-[ACP] + CoA</text>
        <dbReference type="Rhea" id="RHEA:41792"/>
        <dbReference type="Rhea" id="RHEA-COMP:9623"/>
        <dbReference type="Rhea" id="RHEA-COMP:9685"/>
        <dbReference type="ChEBI" id="CHEBI:57287"/>
        <dbReference type="ChEBI" id="CHEBI:57384"/>
        <dbReference type="ChEBI" id="CHEBI:64479"/>
        <dbReference type="ChEBI" id="CHEBI:78449"/>
        <dbReference type="EC" id="2.3.1.39"/>
    </reaction>
</comment>
<evidence type="ECO:0000313" key="8">
    <source>
        <dbReference type="Proteomes" id="UP000005435"/>
    </source>
</evidence>
<evidence type="ECO:0000256" key="2">
    <source>
        <dbReference type="ARBA" id="ARBA00013258"/>
    </source>
</evidence>
<dbReference type="InterPro" id="IPR016035">
    <property type="entry name" value="Acyl_Trfase/lysoPLipase"/>
</dbReference>
<dbReference type="EMBL" id="CP003065">
    <property type="protein sequence ID" value="AEV69230.1"/>
    <property type="molecule type" value="Genomic_DNA"/>
</dbReference>
<organism evidence="7 8">
    <name type="scientific">Acetivibrio clariflavus (strain DSM 19732 / NBRC 101661 / EBR45)</name>
    <name type="common">Clostridium clariflavum</name>
    <dbReference type="NCBI Taxonomy" id="720554"/>
    <lineage>
        <taxon>Bacteria</taxon>
        <taxon>Bacillati</taxon>
        <taxon>Bacillota</taxon>
        <taxon>Clostridia</taxon>
        <taxon>Eubacteriales</taxon>
        <taxon>Oscillospiraceae</taxon>
        <taxon>Acetivibrio</taxon>
    </lineage>
</organism>
<proteinExistence type="inferred from homology"/>
<dbReference type="NCBIfam" id="TIGR00128">
    <property type="entry name" value="fabD"/>
    <property type="match status" value="1"/>
</dbReference>
<dbReference type="HOGENOM" id="CLU_030558_1_0_9"/>
<dbReference type="InterPro" id="IPR001227">
    <property type="entry name" value="Ac_transferase_dom_sf"/>
</dbReference>
<name>G8M271_ACECE</name>
<dbReference type="eggNOG" id="COG0331">
    <property type="taxonomic scope" value="Bacteria"/>
</dbReference>
<dbReference type="Gene3D" id="3.30.70.250">
    <property type="entry name" value="Malonyl-CoA ACP transacylase, ACP-binding"/>
    <property type="match status" value="1"/>
</dbReference>
<keyword evidence="4" id="KW-0012">Acyltransferase</keyword>
<dbReference type="GO" id="GO:0005829">
    <property type="term" value="C:cytosol"/>
    <property type="evidence" value="ECO:0007669"/>
    <property type="project" value="TreeGrafter"/>
</dbReference>
<dbReference type="GO" id="GO:0004314">
    <property type="term" value="F:[acyl-carrier-protein] S-malonyltransferase activity"/>
    <property type="evidence" value="ECO:0007669"/>
    <property type="project" value="UniProtKB-EC"/>
</dbReference>
<evidence type="ECO:0000256" key="5">
    <source>
        <dbReference type="ARBA" id="ARBA00048462"/>
    </source>
</evidence>
<dbReference type="RefSeq" id="WP_014255789.1">
    <property type="nucleotide sequence ID" value="NC_016627.1"/>
</dbReference>
<evidence type="ECO:0000256" key="3">
    <source>
        <dbReference type="ARBA" id="ARBA00022679"/>
    </source>
</evidence>
<dbReference type="GO" id="GO:0006633">
    <property type="term" value="P:fatty acid biosynthetic process"/>
    <property type="evidence" value="ECO:0007669"/>
    <property type="project" value="TreeGrafter"/>
</dbReference>
<dbReference type="AlphaFoldDB" id="G8M271"/>
<dbReference type="EC" id="2.3.1.39" evidence="2"/>
<comment type="similarity">
    <text evidence="1">Belongs to the FabD family.</text>
</comment>
<evidence type="ECO:0000313" key="7">
    <source>
        <dbReference type="EMBL" id="AEV69230.1"/>
    </source>
</evidence>
<dbReference type="KEGG" id="ccl:Clocl_2664"/>
<dbReference type="SUPFAM" id="SSF52151">
    <property type="entry name" value="FabD/lysophospholipase-like"/>
    <property type="match status" value="1"/>
</dbReference>
<dbReference type="PANTHER" id="PTHR42681">
    <property type="entry name" value="MALONYL-COA-ACYL CARRIER PROTEIN TRANSACYLASE, MITOCHONDRIAL"/>
    <property type="match status" value="1"/>
</dbReference>
<dbReference type="InterPro" id="IPR016036">
    <property type="entry name" value="Malonyl_transacylase_ACP-bd"/>
</dbReference>
<feature type="domain" description="Malonyl-CoA:ACP transacylase (MAT)" evidence="6">
    <location>
        <begin position="7"/>
        <end position="348"/>
    </location>
</feature>
<dbReference type="SUPFAM" id="SSF55048">
    <property type="entry name" value="Probable ACP-binding domain of malonyl-CoA ACP transacylase"/>
    <property type="match status" value="1"/>
</dbReference>
<dbReference type="STRING" id="720554.Clocl_2664"/>
<dbReference type="InterPro" id="IPR004410">
    <property type="entry name" value="Malonyl_CoA-ACP_transAc_FabD"/>
</dbReference>
<evidence type="ECO:0000256" key="4">
    <source>
        <dbReference type="ARBA" id="ARBA00023315"/>
    </source>
</evidence>
<dbReference type="OrthoDB" id="9805460at2"/>
<evidence type="ECO:0000256" key="1">
    <source>
        <dbReference type="ARBA" id="ARBA00008217"/>
    </source>
</evidence>
<protein>
    <recommendedName>
        <fullName evidence="2">[acyl-carrier-protein] S-malonyltransferase</fullName>
        <ecNumber evidence="2">2.3.1.39</ecNumber>
    </recommendedName>
</protein>